<reference evidence="2 3" key="1">
    <citation type="submission" date="2018-06" db="EMBL/GenBank/DDBJ databases">
        <title>Genomic Encyclopedia of Archaeal and Bacterial Type Strains, Phase II (KMG-II): from individual species to whole genera.</title>
        <authorList>
            <person name="Goeker M."/>
        </authorList>
    </citation>
    <scope>NUCLEOTIDE SEQUENCE [LARGE SCALE GENOMIC DNA]</scope>
    <source>
        <strain evidence="2 3">DSM 23857</strain>
    </source>
</reference>
<proteinExistence type="predicted"/>
<dbReference type="AlphaFoldDB" id="A0A327QK54"/>
<dbReference type="InterPro" id="IPR007842">
    <property type="entry name" value="HEPN_dom"/>
</dbReference>
<keyword evidence="3" id="KW-1185">Reference proteome</keyword>
<dbReference type="Pfam" id="PF05168">
    <property type="entry name" value="HEPN"/>
    <property type="match status" value="1"/>
</dbReference>
<organism evidence="2 3">
    <name type="scientific">Chitinophaga skermanii</name>
    <dbReference type="NCBI Taxonomy" id="331697"/>
    <lineage>
        <taxon>Bacteria</taxon>
        <taxon>Pseudomonadati</taxon>
        <taxon>Bacteroidota</taxon>
        <taxon>Chitinophagia</taxon>
        <taxon>Chitinophagales</taxon>
        <taxon>Chitinophagaceae</taxon>
        <taxon>Chitinophaga</taxon>
    </lineage>
</organism>
<accession>A0A327QK54</accession>
<dbReference type="RefSeq" id="WP_111598386.1">
    <property type="nucleotide sequence ID" value="NZ_QLLL01000005.1"/>
</dbReference>
<evidence type="ECO:0000313" key="3">
    <source>
        <dbReference type="Proteomes" id="UP000249547"/>
    </source>
</evidence>
<dbReference type="EMBL" id="QLLL01000005">
    <property type="protein sequence ID" value="RAJ04074.1"/>
    <property type="molecule type" value="Genomic_DNA"/>
</dbReference>
<evidence type="ECO:0000259" key="1">
    <source>
        <dbReference type="Pfam" id="PF05168"/>
    </source>
</evidence>
<dbReference type="OrthoDB" id="666468at2"/>
<gene>
    <name evidence="2" type="ORF">LX64_02951</name>
</gene>
<feature type="domain" description="HEPN" evidence="1">
    <location>
        <begin position="7"/>
        <end position="133"/>
    </location>
</feature>
<dbReference type="Gene3D" id="1.20.120.330">
    <property type="entry name" value="Nucleotidyltransferases domain 2"/>
    <property type="match status" value="1"/>
</dbReference>
<name>A0A327QK54_9BACT</name>
<protein>
    <submittedName>
        <fullName evidence="2">HEPN domain-containing protein</fullName>
    </submittedName>
</protein>
<comment type="caution">
    <text evidence="2">The sequence shown here is derived from an EMBL/GenBank/DDBJ whole genome shotgun (WGS) entry which is preliminary data.</text>
</comment>
<dbReference type="Proteomes" id="UP000249547">
    <property type="component" value="Unassembled WGS sequence"/>
</dbReference>
<evidence type="ECO:0000313" key="2">
    <source>
        <dbReference type="EMBL" id="RAJ04074.1"/>
    </source>
</evidence>
<sequence length="134" mass="15527">MSNAPSFKEKANQNLISAKLLIDKHIYCSSVHCSFYYCLQNLLHVLFTKKKYDKAQFIADTKNNNTGTHLQASKLIGIEIAKVNMEDYKWYQKHFPELKKLREKADYSDEFIAQEEVHEALNKAQSIATLVNKI</sequence>